<keyword evidence="4" id="KW-0489">Methyltransferase</keyword>
<evidence type="ECO:0000256" key="1">
    <source>
        <dbReference type="ARBA" id="ARBA00004123"/>
    </source>
</evidence>
<keyword evidence="13" id="KW-1185">Reference proteome</keyword>
<dbReference type="GO" id="GO:0032259">
    <property type="term" value="P:methylation"/>
    <property type="evidence" value="ECO:0007669"/>
    <property type="project" value="UniProtKB-KW"/>
</dbReference>
<dbReference type="InterPro" id="IPR046341">
    <property type="entry name" value="SET_dom_sf"/>
</dbReference>
<protein>
    <recommendedName>
        <fullName evidence="14">SET domain-containing protein</fullName>
    </recommendedName>
</protein>
<dbReference type="AlphaFoldDB" id="A0AAN6JQ74"/>
<comment type="subcellular location">
    <subcellularLocation>
        <location evidence="2">Chromosome</location>
    </subcellularLocation>
    <subcellularLocation>
        <location evidence="1">Nucleus</location>
    </subcellularLocation>
</comment>
<evidence type="ECO:0008006" key="14">
    <source>
        <dbReference type="Google" id="ProtNLM"/>
    </source>
</evidence>
<feature type="region of interest" description="Disordered" evidence="8">
    <location>
        <begin position="137"/>
        <end position="157"/>
    </location>
</feature>
<evidence type="ECO:0000313" key="13">
    <source>
        <dbReference type="Proteomes" id="UP001176517"/>
    </source>
</evidence>
<evidence type="ECO:0000256" key="2">
    <source>
        <dbReference type="ARBA" id="ARBA00004286"/>
    </source>
</evidence>
<feature type="compositionally biased region" description="Polar residues" evidence="8">
    <location>
        <begin position="50"/>
        <end position="61"/>
    </location>
</feature>
<dbReference type="Pfam" id="PF17907">
    <property type="entry name" value="AWS"/>
    <property type="match status" value="1"/>
</dbReference>
<keyword evidence="7" id="KW-0539">Nucleus</keyword>
<dbReference type="SUPFAM" id="SSF82199">
    <property type="entry name" value="SET domain"/>
    <property type="match status" value="1"/>
</dbReference>
<dbReference type="GO" id="GO:0005694">
    <property type="term" value="C:chromosome"/>
    <property type="evidence" value="ECO:0007669"/>
    <property type="project" value="UniProtKB-SubCell"/>
</dbReference>
<keyword evidence="3" id="KW-0158">Chromosome</keyword>
<feature type="compositionally biased region" description="Polar residues" evidence="8">
    <location>
        <begin position="30"/>
        <end position="41"/>
    </location>
</feature>
<reference evidence="12" key="1">
    <citation type="journal article" date="2023" name="PhytoFront">
        <title>Draft Genome Resources of Seven Strains of Tilletia horrida, Causal Agent of Kernel Smut of Rice.</title>
        <authorList>
            <person name="Khanal S."/>
            <person name="Antony Babu S."/>
            <person name="Zhou X.G."/>
        </authorList>
    </citation>
    <scope>NUCLEOTIDE SEQUENCE</scope>
    <source>
        <strain evidence="12">TX6</strain>
    </source>
</reference>
<feature type="compositionally biased region" description="Low complexity" evidence="8">
    <location>
        <begin position="985"/>
        <end position="1001"/>
    </location>
</feature>
<proteinExistence type="predicted"/>
<evidence type="ECO:0000259" key="10">
    <source>
        <dbReference type="PROSITE" id="PS50868"/>
    </source>
</evidence>
<feature type="domain" description="Post-SET" evidence="10">
    <location>
        <begin position="937"/>
        <end position="953"/>
    </location>
</feature>
<dbReference type="InterPro" id="IPR050777">
    <property type="entry name" value="SET2_Histone-Lys_MeTrsfase"/>
</dbReference>
<feature type="region of interest" description="Disordered" evidence="8">
    <location>
        <begin position="1076"/>
        <end position="1100"/>
    </location>
</feature>
<feature type="compositionally biased region" description="Basic and acidic residues" evidence="8">
    <location>
        <begin position="545"/>
        <end position="554"/>
    </location>
</feature>
<dbReference type="InterPro" id="IPR003616">
    <property type="entry name" value="Post-SET_dom"/>
</dbReference>
<dbReference type="PROSITE" id="PS50280">
    <property type="entry name" value="SET"/>
    <property type="match status" value="1"/>
</dbReference>
<evidence type="ECO:0000256" key="4">
    <source>
        <dbReference type="ARBA" id="ARBA00022603"/>
    </source>
</evidence>
<gene>
    <name evidence="12" type="ORF">OC846_005127</name>
</gene>
<feature type="region of interest" description="Disordered" evidence="8">
    <location>
        <begin position="959"/>
        <end position="1014"/>
    </location>
</feature>
<dbReference type="GO" id="GO:0005634">
    <property type="term" value="C:nucleus"/>
    <property type="evidence" value="ECO:0007669"/>
    <property type="project" value="UniProtKB-SubCell"/>
</dbReference>
<keyword evidence="5" id="KW-0808">Transferase</keyword>
<feature type="compositionally biased region" description="Low complexity" evidence="8">
    <location>
        <begin position="320"/>
        <end position="356"/>
    </location>
</feature>
<accession>A0AAN6JQ74</accession>
<feature type="compositionally biased region" description="Polar residues" evidence="8">
    <location>
        <begin position="480"/>
        <end position="497"/>
    </location>
</feature>
<sequence length="1198" mass="125035">MSSSEDSRTGNAFALKLVNGSAASSKKGDTNASSSRQSNGNRAGAATPSGADSSRSSQTRATYAGNPPASPAATVGARAARASGRQSSSRRGTAGRNRIQPVQPSDEAEALQVALNDNQVGDLSSVRLHPGVVQSTWHTSTDSKTEFDVGEPDEDPNIITTRVTTVTTTTTVTTFTSPRSAGDLNFAGPSLPVVAASTLSILPNIPAVADNNPQNSTPPPETVNGTASRRANGSRPRVSFALEAGEDGDDDDRDGYDGGDDEGEGDEYQEEEEEEEEEIDELAGDDDRMSTDEVSQSPDSATSRQRRRRDRDDDDGAGAGSARGAAPSTRSGAGARASTGADTTASGNRSGGAVTRRSGRSSGGTSRAAAPSSSAPTSPQGGLTTRRRSNEQDVQDPHTYSPVLAARVTTRGKDLSSASLTGGSPSAGTGVSTRRSLGNPAPAGASSDDGLGRARPRRASTATTGMTSSQQPSQPESLQRTTRNSVGRASGSSSTPTLAHAEAGVTPPVMTRHSARLQGDSGGPAEVMSTHSSATTLVDGLGKGGSDDQSKEVEAGATSKVISWRDKVFLTSGIYSDDFREGKGRKRKRKRAILERRRAGGEGKRARTQSSRARTEGTARSIDNADGAGSDGSDSDASMSSLSSISEESEDDQFLPEHSALPLPDHYGFFLLVQDRDFRLTYNILQEADEMRARADAKKKPRPYQQITTNRYVTRPKLAGEVPVCQCIPPPESEAPETTASNSGGADRDSNDEVVQIVRRGCGDDCINRQLQYVCDPRKCPCGEQCSNLSLGKRPFPKLEVFNYGQRGFGLRTPIALHKDQFLGEYRGEVIDLIEAARRTKEIYMKEGNYYFLDYDAQAGEVLDAGMKGSLIRFANHSCSPNCYVMKWTICGTDEQLTAEFQIGMYALRDIEAGEELTYDYGWSEFRSKVVSAEVTATIKCLCGASNCVGTLGGKKSSPAELSKTGLGQAANQKKEKALRQQRKSASAAANGGSNIAGASGHNVSTPTPDGTEDATPEVAIVASADSSPTNDVAITSAPATNELTSISVLAGNNAVTSVAAESGATVSRASNVAAASSTNVAPNNDPPQTDSTPPNSRQMSTVMIPRNSAVPNSQSSSKTRTTVIIIPGVDSAAPSASALAADKGPDSADPGSTASLTRAAALPTSPVVEITVPLRSRPSALTDPRSGPNAPQGSSPP</sequence>
<feature type="compositionally biased region" description="Low complexity" evidence="8">
    <location>
        <begin position="71"/>
        <end position="96"/>
    </location>
</feature>
<dbReference type="Proteomes" id="UP001176517">
    <property type="component" value="Unassembled WGS sequence"/>
</dbReference>
<comment type="caution">
    <text evidence="12">The sequence shown here is derived from an EMBL/GenBank/DDBJ whole genome shotgun (WGS) entry which is preliminary data.</text>
</comment>
<feature type="compositionally biased region" description="Low complexity" evidence="8">
    <location>
        <begin position="363"/>
        <end position="379"/>
    </location>
</feature>
<feature type="region of interest" description="Disordered" evidence="8">
    <location>
        <begin position="205"/>
        <end position="558"/>
    </location>
</feature>
<dbReference type="InterPro" id="IPR006560">
    <property type="entry name" value="AWS_dom"/>
</dbReference>
<keyword evidence="6" id="KW-0949">S-adenosyl-L-methionine</keyword>
<dbReference type="EMBL" id="JAPDMZ010000181">
    <property type="protein sequence ID" value="KAK0546768.1"/>
    <property type="molecule type" value="Genomic_DNA"/>
</dbReference>
<feature type="compositionally biased region" description="Low complexity" evidence="8">
    <location>
        <begin position="459"/>
        <end position="479"/>
    </location>
</feature>
<feature type="domain" description="AWS" evidence="11">
    <location>
        <begin position="720"/>
        <end position="795"/>
    </location>
</feature>
<feature type="compositionally biased region" description="Low complexity" evidence="8">
    <location>
        <begin position="621"/>
        <end position="646"/>
    </location>
</feature>
<evidence type="ECO:0000256" key="3">
    <source>
        <dbReference type="ARBA" id="ARBA00022454"/>
    </source>
</evidence>
<dbReference type="SMART" id="SM00508">
    <property type="entry name" value="PostSET"/>
    <property type="match status" value="1"/>
</dbReference>
<dbReference type="PANTHER" id="PTHR22884">
    <property type="entry name" value="SET DOMAIN PROTEINS"/>
    <property type="match status" value="1"/>
</dbReference>
<feature type="domain" description="SET" evidence="9">
    <location>
        <begin position="797"/>
        <end position="922"/>
    </location>
</feature>
<feature type="compositionally biased region" description="Basic and acidic residues" evidence="8">
    <location>
        <begin position="592"/>
        <end position="605"/>
    </location>
</feature>
<dbReference type="SMART" id="SM00317">
    <property type="entry name" value="SET"/>
    <property type="match status" value="1"/>
</dbReference>
<evidence type="ECO:0000256" key="8">
    <source>
        <dbReference type="SAM" id="MobiDB-lite"/>
    </source>
</evidence>
<evidence type="ECO:0000256" key="7">
    <source>
        <dbReference type="ARBA" id="ARBA00023242"/>
    </source>
</evidence>
<name>A0AAN6JQ74_9BASI</name>
<feature type="compositionally biased region" description="Polar residues" evidence="8">
    <location>
        <begin position="1087"/>
        <end position="1100"/>
    </location>
</feature>
<dbReference type="PROSITE" id="PS51215">
    <property type="entry name" value="AWS"/>
    <property type="match status" value="1"/>
</dbReference>
<dbReference type="InterPro" id="IPR001214">
    <property type="entry name" value="SET_dom"/>
</dbReference>
<evidence type="ECO:0000259" key="11">
    <source>
        <dbReference type="PROSITE" id="PS51215"/>
    </source>
</evidence>
<feature type="region of interest" description="Disordered" evidence="8">
    <location>
        <begin position="18"/>
        <end position="108"/>
    </location>
</feature>
<dbReference type="Pfam" id="PF00856">
    <property type="entry name" value="SET"/>
    <property type="match status" value="1"/>
</dbReference>
<evidence type="ECO:0000313" key="12">
    <source>
        <dbReference type="EMBL" id="KAK0546768.1"/>
    </source>
</evidence>
<feature type="region of interest" description="Disordered" evidence="8">
    <location>
        <begin position="729"/>
        <end position="750"/>
    </location>
</feature>
<feature type="region of interest" description="Disordered" evidence="8">
    <location>
        <begin position="1138"/>
        <end position="1198"/>
    </location>
</feature>
<dbReference type="GO" id="GO:0042054">
    <property type="term" value="F:histone methyltransferase activity"/>
    <property type="evidence" value="ECO:0007669"/>
    <property type="project" value="InterPro"/>
</dbReference>
<evidence type="ECO:0000256" key="5">
    <source>
        <dbReference type="ARBA" id="ARBA00022679"/>
    </source>
</evidence>
<evidence type="ECO:0000256" key="6">
    <source>
        <dbReference type="ARBA" id="ARBA00022691"/>
    </source>
</evidence>
<dbReference type="PROSITE" id="PS50868">
    <property type="entry name" value="POST_SET"/>
    <property type="match status" value="1"/>
</dbReference>
<organism evidence="12 13">
    <name type="scientific">Tilletia horrida</name>
    <dbReference type="NCBI Taxonomy" id="155126"/>
    <lineage>
        <taxon>Eukaryota</taxon>
        <taxon>Fungi</taxon>
        <taxon>Dikarya</taxon>
        <taxon>Basidiomycota</taxon>
        <taxon>Ustilaginomycotina</taxon>
        <taxon>Exobasidiomycetes</taxon>
        <taxon>Tilletiales</taxon>
        <taxon>Tilletiaceae</taxon>
        <taxon>Tilletia</taxon>
    </lineage>
</organism>
<feature type="compositionally biased region" description="Polar residues" evidence="8">
    <location>
        <begin position="416"/>
        <end position="436"/>
    </location>
</feature>
<feature type="region of interest" description="Disordered" evidence="8">
    <location>
        <begin position="579"/>
        <end position="659"/>
    </location>
</feature>
<feature type="compositionally biased region" description="Acidic residues" evidence="8">
    <location>
        <begin position="244"/>
        <end position="284"/>
    </location>
</feature>
<evidence type="ECO:0000259" key="9">
    <source>
        <dbReference type="PROSITE" id="PS50280"/>
    </source>
</evidence>
<dbReference type="Gene3D" id="2.170.270.10">
    <property type="entry name" value="SET domain"/>
    <property type="match status" value="1"/>
</dbReference>